<protein>
    <submittedName>
        <fullName evidence="1">Uncharacterized protein</fullName>
    </submittedName>
</protein>
<reference evidence="1 2" key="1">
    <citation type="journal article" date="2019" name="Nat. Med.">
        <title>A library of human gut bacterial isolates paired with longitudinal multiomics data enables mechanistic microbiome research.</title>
        <authorList>
            <person name="Poyet M."/>
            <person name="Groussin M."/>
            <person name="Gibbons S.M."/>
            <person name="Avila-Pacheco J."/>
            <person name="Jiang X."/>
            <person name="Kearney S.M."/>
            <person name="Perrotta A.R."/>
            <person name="Berdy B."/>
            <person name="Zhao S."/>
            <person name="Lieberman T.D."/>
            <person name="Swanson P.K."/>
            <person name="Smith M."/>
            <person name="Roesemann S."/>
            <person name="Alexander J.E."/>
            <person name="Rich S.A."/>
            <person name="Livny J."/>
            <person name="Vlamakis H."/>
            <person name="Clish C."/>
            <person name="Bullock K."/>
            <person name="Deik A."/>
            <person name="Scott J."/>
            <person name="Pierce K.A."/>
            <person name="Xavier R.J."/>
            <person name="Alm E.J."/>
        </authorList>
    </citation>
    <scope>NUCLEOTIDE SEQUENCE [LARGE SCALE GENOMIC DNA]</scope>
    <source>
        <strain evidence="1 2">BIOML-A6</strain>
    </source>
</reference>
<name>A0A642PVN4_9BACE</name>
<evidence type="ECO:0000313" key="2">
    <source>
        <dbReference type="Proteomes" id="UP000448877"/>
    </source>
</evidence>
<evidence type="ECO:0000313" key="1">
    <source>
        <dbReference type="EMBL" id="KAA5416049.1"/>
    </source>
</evidence>
<proteinExistence type="predicted"/>
<gene>
    <name evidence="1" type="ORF">F2Y81_16985</name>
</gene>
<dbReference type="Proteomes" id="UP000448877">
    <property type="component" value="Unassembled WGS sequence"/>
</dbReference>
<dbReference type="AlphaFoldDB" id="A0A642PVN4"/>
<dbReference type="EMBL" id="VVYV01000029">
    <property type="protein sequence ID" value="KAA5416049.1"/>
    <property type="molecule type" value="Genomic_DNA"/>
</dbReference>
<organism evidence="1 2">
    <name type="scientific">Bacteroides cellulosilyticus</name>
    <dbReference type="NCBI Taxonomy" id="246787"/>
    <lineage>
        <taxon>Bacteria</taxon>
        <taxon>Pseudomonadati</taxon>
        <taxon>Bacteroidota</taxon>
        <taxon>Bacteroidia</taxon>
        <taxon>Bacteroidales</taxon>
        <taxon>Bacteroidaceae</taxon>
        <taxon>Bacteroides</taxon>
    </lineage>
</organism>
<accession>A0A642PVN4</accession>
<sequence>MSKLKDKIVNHAKTEYNSSPHRFDDAQIQLIIEHDCECDHCGKSIFELDDFPDVSVERKEVLCEECYDEEYRTTCPICEESWEIDEMTDYFFISKTNSKEVGKSPGIYKVLKRPFYYGNCLTGFDAFFDDAIQKVSDIDIEKAYSILHPRLNKENITLDCMCPHCAEKYLRKDNFIRADSLYCILQEKQRNQIFADYSDERIHRLRQDMIHRRITFRGLLQLHNK</sequence>
<comment type="caution">
    <text evidence="1">The sequence shown here is derived from an EMBL/GenBank/DDBJ whole genome shotgun (WGS) entry which is preliminary data.</text>
</comment>
<dbReference type="RefSeq" id="WP_004325764.1">
    <property type="nucleotide sequence ID" value="NZ_VVYV01000029.1"/>
</dbReference>